<dbReference type="SMART" id="SM00421">
    <property type="entry name" value="HTH_LUXR"/>
    <property type="match status" value="1"/>
</dbReference>
<gene>
    <name evidence="4" type="ORF">GGR27_000551</name>
</gene>
<sequence length="877" mass="97999">MRPCLFILYLIIAQTQLAGQDSGVRTEGVPKVRYYTPEQYGGDNQNWDLAQGDDGVIYVANSAGVLSFDGAKWQRFNLPGRPVVRALAFTDGRLYAGGYGEFGYFTDLDKSDPTYTSLTDQIGTGGVREEIWKIELLLDGTIIFQSFARLYAFRSDKLIADVAPGIVLFGQSEGNRLVLPVAGQGLQYWSSDTGLNQLEGSERIGSRIVSSIARRGEGYLIATADTTFVLQHGKLKETELPSQVNRLLSLADGGLAAGTIDDGVYLTDESLRTTLHLNRDNGLGNNTVLALLEDKAGNLWVGLDRGLAVINRNGPLRYANAATAELGTVYAAARRGDLTYLGTNQGLFVRSGSEDRPFKPVAGTTGQVWELKVVDGLLLCGHNSGLFLVQGTTARLLPGGTGVWSTVVHPTDSSVFAQATYTGISILLDAANSVAPLRLPGYLAPLRSVAWVGDQRLLAAHASRGVMRIGLTGDLSDYDAIDTLGADITKPIVVRYGDTVLVQSTEQVLRYRNGGLEALKEFLGIPLPRGSLIIPGRPGSEEWFLVQRQTLSLFRGGELVTTVPVRLHADYPRIIPWGEDRYLLCLNDGYAIFDPQVGETDLPEMLLRKEVVAVNAVRFEAALPLFDRPVRYRYRLTHRQEEWSAWTDRPEFEFRDLWEGNYLFKVESDWPGTGVESIFTISPPWFRSTAAYLIYGAAFFAAIYLFYQLHRKRLTVQERRLELIRRRHLHRQEMHARNRELEDSVATKNRELANTTLSLAKKNEMLLQLRTELDRGRNEKVRHLIDRNLNNEEDWSIFESHFNDVHDTFLNKLRHAHPNLTSGDLQLAAYLKMGLASKEIAPLLHISLRGVENKRYRLRKKLELEGSDNLNQYLLDI</sequence>
<dbReference type="InterPro" id="IPR013783">
    <property type="entry name" value="Ig-like_fold"/>
</dbReference>
<dbReference type="Gene3D" id="2.60.40.10">
    <property type="entry name" value="Immunoglobulins"/>
    <property type="match status" value="1"/>
</dbReference>
<dbReference type="InterPro" id="IPR011047">
    <property type="entry name" value="Quinoprotein_ADH-like_sf"/>
</dbReference>
<evidence type="ECO:0000256" key="2">
    <source>
        <dbReference type="SAM" id="Phobius"/>
    </source>
</evidence>
<organism evidence="4 5">
    <name type="scientific">Neolewinella antarctica</name>
    <dbReference type="NCBI Taxonomy" id="442734"/>
    <lineage>
        <taxon>Bacteria</taxon>
        <taxon>Pseudomonadati</taxon>
        <taxon>Bacteroidota</taxon>
        <taxon>Saprospiria</taxon>
        <taxon>Saprospirales</taxon>
        <taxon>Lewinellaceae</taxon>
        <taxon>Neolewinella</taxon>
    </lineage>
</organism>
<keyword evidence="2" id="KW-1133">Transmembrane helix</keyword>
<keyword evidence="4" id="KW-0238">DNA-binding</keyword>
<feature type="coiled-coil region" evidence="1">
    <location>
        <begin position="731"/>
        <end position="779"/>
    </location>
</feature>
<dbReference type="InterPro" id="IPR016032">
    <property type="entry name" value="Sig_transdc_resp-reg_C-effctor"/>
</dbReference>
<dbReference type="SUPFAM" id="SSF46894">
    <property type="entry name" value="C-terminal effector domain of the bipartite response regulators"/>
    <property type="match status" value="1"/>
</dbReference>
<evidence type="ECO:0000256" key="1">
    <source>
        <dbReference type="SAM" id="Coils"/>
    </source>
</evidence>
<dbReference type="Pfam" id="PF07494">
    <property type="entry name" value="Reg_prop"/>
    <property type="match status" value="1"/>
</dbReference>
<dbReference type="InterPro" id="IPR011110">
    <property type="entry name" value="Reg_prop"/>
</dbReference>
<proteinExistence type="predicted"/>
<feature type="transmembrane region" description="Helical" evidence="2">
    <location>
        <begin position="685"/>
        <end position="707"/>
    </location>
</feature>
<evidence type="ECO:0000259" key="3">
    <source>
        <dbReference type="SMART" id="SM00421"/>
    </source>
</evidence>
<dbReference type="SUPFAM" id="SSF50998">
    <property type="entry name" value="Quinoprotein alcohol dehydrogenase-like"/>
    <property type="match status" value="1"/>
</dbReference>
<keyword evidence="5" id="KW-1185">Reference proteome</keyword>
<reference evidence="4 5" key="1">
    <citation type="submission" date="2020-03" db="EMBL/GenBank/DDBJ databases">
        <title>Genomic Encyclopedia of Type Strains, Phase IV (KMG-IV): sequencing the most valuable type-strain genomes for metagenomic binning, comparative biology and taxonomic classification.</title>
        <authorList>
            <person name="Goeker M."/>
        </authorList>
    </citation>
    <scope>NUCLEOTIDE SEQUENCE [LARGE SCALE GENOMIC DNA]</scope>
    <source>
        <strain evidence="4 5">DSM 105096</strain>
    </source>
</reference>
<dbReference type="InterPro" id="IPR000792">
    <property type="entry name" value="Tscrpt_reg_LuxR_C"/>
</dbReference>
<keyword evidence="2" id="KW-0472">Membrane</keyword>
<dbReference type="InterPro" id="IPR036388">
    <property type="entry name" value="WH-like_DNA-bd_sf"/>
</dbReference>
<dbReference type="Proteomes" id="UP000770785">
    <property type="component" value="Unassembled WGS sequence"/>
</dbReference>
<keyword evidence="2" id="KW-0812">Transmembrane</keyword>
<evidence type="ECO:0000313" key="4">
    <source>
        <dbReference type="EMBL" id="NJC25070.1"/>
    </source>
</evidence>
<dbReference type="InterPro" id="IPR015943">
    <property type="entry name" value="WD40/YVTN_repeat-like_dom_sf"/>
</dbReference>
<feature type="domain" description="HTH luxR-type" evidence="3">
    <location>
        <begin position="817"/>
        <end position="874"/>
    </location>
</feature>
<accession>A0ABX0X7P4</accession>
<dbReference type="GO" id="GO:0003677">
    <property type="term" value="F:DNA binding"/>
    <property type="evidence" value="ECO:0007669"/>
    <property type="project" value="UniProtKB-KW"/>
</dbReference>
<dbReference type="Gene3D" id="2.130.10.10">
    <property type="entry name" value="YVTN repeat-like/Quinoprotein amine dehydrogenase"/>
    <property type="match status" value="1"/>
</dbReference>
<dbReference type="RefSeq" id="WP_168035844.1">
    <property type="nucleotide sequence ID" value="NZ_JAATJH010000001.1"/>
</dbReference>
<keyword evidence="1" id="KW-0175">Coiled coil</keyword>
<evidence type="ECO:0000313" key="5">
    <source>
        <dbReference type="Proteomes" id="UP000770785"/>
    </source>
</evidence>
<protein>
    <submittedName>
        <fullName evidence="4">DNA-binding CsgD family transcriptional regulator</fullName>
    </submittedName>
</protein>
<dbReference type="Gene3D" id="1.10.10.10">
    <property type="entry name" value="Winged helix-like DNA-binding domain superfamily/Winged helix DNA-binding domain"/>
    <property type="match status" value="1"/>
</dbReference>
<dbReference type="EMBL" id="JAATJH010000001">
    <property type="protein sequence ID" value="NJC25070.1"/>
    <property type="molecule type" value="Genomic_DNA"/>
</dbReference>
<comment type="caution">
    <text evidence="4">The sequence shown here is derived from an EMBL/GenBank/DDBJ whole genome shotgun (WGS) entry which is preliminary data.</text>
</comment>
<name>A0ABX0X7P4_9BACT</name>